<name>A0A480A9V0_9CYAN</name>
<dbReference type="Gene3D" id="3.40.50.300">
    <property type="entry name" value="P-loop containing nucleotide triphosphate hydrolases"/>
    <property type="match status" value="1"/>
</dbReference>
<protein>
    <recommendedName>
        <fullName evidence="1">Orc1-like AAA ATPase domain-containing protein</fullName>
    </recommendedName>
</protein>
<evidence type="ECO:0000259" key="1">
    <source>
        <dbReference type="Pfam" id="PF13191"/>
    </source>
</evidence>
<dbReference type="EMBL" id="BJCE01000347">
    <property type="protein sequence ID" value="GCL39911.1"/>
    <property type="molecule type" value="Genomic_DNA"/>
</dbReference>
<feature type="domain" description="Orc1-like AAA ATPase" evidence="1">
    <location>
        <begin position="32"/>
        <end position="158"/>
    </location>
</feature>
<dbReference type="AlphaFoldDB" id="A0A480A9V0"/>
<dbReference type="Proteomes" id="UP000300142">
    <property type="component" value="Unassembled WGS sequence"/>
</dbReference>
<keyword evidence="3" id="KW-1185">Reference proteome</keyword>
<sequence>MTKWFNTAGPCQPDIHYTLPTTERLPELKRLIEQRNYFVIHAPRQTGKTTAMLTLAQELTASGKYTAVMVSAEVGSAFPDQPEVAERRILDAWQDAIDCWLPTELQPPFLTNGNPPQRIGSFLKSWAETSQRPLVVFIDEIDSLQNQTLITVLRQLRDGFPRRPQSFPQCVALIGMRDVRDYKVAAGGSDRLNTSSPFNIKVESITLSNFTLEDVNTLYKQHTQGTGQIFTPEAIHHAYYLTQGQPWLVNAIARQVTEYLAEDVNIPITIDLINQAKDILIQRQDTHLDSLAERLREDRVKAIIEPILSGEELPNTPEDDRRYLLDLGLVIRSQEGGLKVANPIYQEVIPKVLSQGTQDSLPMIQPSWLTPTGELNPQILLETFLDFWRQHGEPLFKSTPYPEIAPHLVLMAFLHRVVNGGGSLEREYAIGSGRMDICLRYGDVVLGMELKVWKQGKPDPLPQGLVQLDKYLSGLNLETGWLVIFDRRPDLPPISDRTTTEIAMSPQGRNITVIRG</sequence>
<evidence type="ECO:0000313" key="2">
    <source>
        <dbReference type="EMBL" id="GCL39911.1"/>
    </source>
</evidence>
<dbReference type="RefSeq" id="WP_137669356.1">
    <property type="nucleotide sequence ID" value="NZ_BJCE01000347.1"/>
</dbReference>
<dbReference type="SUPFAM" id="SSF52540">
    <property type="entry name" value="P-loop containing nucleoside triphosphate hydrolases"/>
    <property type="match status" value="1"/>
</dbReference>
<dbReference type="Pfam" id="PF13191">
    <property type="entry name" value="AAA_16"/>
    <property type="match status" value="1"/>
</dbReference>
<reference evidence="3" key="1">
    <citation type="submission" date="2019-02" db="EMBL/GenBank/DDBJ databases">
        <title>Draft genome sequence of Sphaerospermopsis reniformis NIES-1949.</title>
        <authorList>
            <person name="Yamaguchi H."/>
            <person name="Suzuki S."/>
            <person name="Kawachi M."/>
        </authorList>
    </citation>
    <scope>NUCLEOTIDE SEQUENCE [LARGE SCALE GENOMIC DNA]</scope>
    <source>
        <strain evidence="3">NIES-1949</strain>
    </source>
</reference>
<comment type="caution">
    <text evidence="2">The sequence shown here is derived from an EMBL/GenBank/DDBJ whole genome shotgun (WGS) entry which is preliminary data.</text>
</comment>
<gene>
    <name evidence="2" type="ORF">SR1949_50420</name>
</gene>
<accession>A0A480A9V0</accession>
<dbReference type="InterPro" id="IPR027417">
    <property type="entry name" value="P-loop_NTPase"/>
</dbReference>
<evidence type="ECO:0000313" key="3">
    <source>
        <dbReference type="Proteomes" id="UP000300142"/>
    </source>
</evidence>
<organism evidence="2 3">
    <name type="scientific">Sphaerospermopsis reniformis</name>
    <dbReference type="NCBI Taxonomy" id="531300"/>
    <lineage>
        <taxon>Bacteria</taxon>
        <taxon>Bacillati</taxon>
        <taxon>Cyanobacteriota</taxon>
        <taxon>Cyanophyceae</taxon>
        <taxon>Nostocales</taxon>
        <taxon>Aphanizomenonaceae</taxon>
        <taxon>Sphaerospermopsis</taxon>
    </lineage>
</organism>
<dbReference type="InterPro" id="IPR041664">
    <property type="entry name" value="AAA_16"/>
</dbReference>
<proteinExistence type="predicted"/>